<dbReference type="SUPFAM" id="SSF54593">
    <property type="entry name" value="Glyoxalase/Bleomycin resistance protein/Dihydroxybiphenyl dioxygenase"/>
    <property type="match status" value="1"/>
</dbReference>
<evidence type="ECO:0000313" key="2">
    <source>
        <dbReference type="EMBL" id="TCJ18979.1"/>
    </source>
</evidence>
<dbReference type="Gene3D" id="3.10.180.10">
    <property type="entry name" value="2,3-Dihydroxybiphenyl 1,2-Dioxygenase, domain 1"/>
    <property type="match status" value="1"/>
</dbReference>
<keyword evidence="3" id="KW-1185">Reference proteome</keyword>
<evidence type="ECO:0000313" key="3">
    <source>
        <dbReference type="Proteomes" id="UP000295334"/>
    </source>
</evidence>
<dbReference type="PROSITE" id="PS51819">
    <property type="entry name" value="VOC"/>
    <property type="match status" value="1"/>
</dbReference>
<name>A0A4R1BNA4_9BACT</name>
<dbReference type="AlphaFoldDB" id="A0A4R1BNA4"/>
<accession>A0A4R1BNA4</accession>
<evidence type="ECO:0000259" key="1">
    <source>
        <dbReference type="PROSITE" id="PS51819"/>
    </source>
</evidence>
<proteinExistence type="predicted"/>
<organism evidence="2 3">
    <name type="scientific">Flaviaesturariibacter flavus</name>
    <dbReference type="NCBI Taxonomy" id="2502780"/>
    <lineage>
        <taxon>Bacteria</taxon>
        <taxon>Pseudomonadati</taxon>
        <taxon>Bacteroidota</taxon>
        <taxon>Chitinophagia</taxon>
        <taxon>Chitinophagales</taxon>
        <taxon>Chitinophagaceae</taxon>
        <taxon>Flaviaestuariibacter</taxon>
    </lineage>
</organism>
<gene>
    <name evidence="2" type="ORF">EPD60_00775</name>
</gene>
<comment type="caution">
    <text evidence="2">The sequence shown here is derived from an EMBL/GenBank/DDBJ whole genome shotgun (WGS) entry which is preliminary data.</text>
</comment>
<dbReference type="Proteomes" id="UP000295334">
    <property type="component" value="Unassembled WGS sequence"/>
</dbReference>
<dbReference type="EMBL" id="SJZI01000002">
    <property type="protein sequence ID" value="TCJ18979.1"/>
    <property type="molecule type" value="Genomic_DNA"/>
</dbReference>
<sequence length="121" mass="14391">MKLLELRPLLWVPDLRAAVDWYVEILCFTEDEYSEEWQWASLHRDGVGLMMAHPTGHIPYEGPKFTGSLYLRTDDVEGWWQRLKDRAEVVYPVESFDWNMREFAIRDLNGFMIQIGQELEP</sequence>
<feature type="domain" description="VOC" evidence="1">
    <location>
        <begin position="2"/>
        <end position="118"/>
    </location>
</feature>
<dbReference type="InterPro" id="IPR004360">
    <property type="entry name" value="Glyas_Fos-R_dOase_dom"/>
</dbReference>
<dbReference type="InterPro" id="IPR037523">
    <property type="entry name" value="VOC_core"/>
</dbReference>
<dbReference type="Pfam" id="PF00903">
    <property type="entry name" value="Glyoxalase"/>
    <property type="match status" value="1"/>
</dbReference>
<protein>
    <submittedName>
        <fullName evidence="2">Bleomycin resistance family protein</fullName>
    </submittedName>
</protein>
<dbReference type="InterPro" id="IPR029068">
    <property type="entry name" value="Glyas_Bleomycin-R_OHBP_Dase"/>
</dbReference>
<dbReference type="OrthoDB" id="66829at2"/>
<dbReference type="RefSeq" id="WP_131445802.1">
    <property type="nucleotide sequence ID" value="NZ_SJZI01000002.1"/>
</dbReference>
<reference evidence="2 3" key="1">
    <citation type="submission" date="2019-03" db="EMBL/GenBank/DDBJ databases">
        <authorList>
            <person name="Kim M.K.M."/>
        </authorList>
    </citation>
    <scope>NUCLEOTIDE SEQUENCE [LARGE SCALE GENOMIC DNA]</scope>
    <source>
        <strain evidence="2 3">17J68-12</strain>
    </source>
</reference>